<dbReference type="GO" id="GO:1904680">
    <property type="term" value="F:peptide transmembrane transporter activity"/>
    <property type="evidence" value="ECO:0007669"/>
    <property type="project" value="TreeGrafter"/>
</dbReference>
<sequence length="521" mass="57537">MKAQSSSLMISAAALCLSAGLSSAETIRWGGSTDLNSLDPYSYGSTFTLSFLNHVYEGLVRYDADLQIQPALAERWEMMSDSVWRFHLRKGVTFHDGAEFTAEDVMASLARVSHEKSPLRGNLPAYKSAKVIDDHTIDIELTGAYPLLLNDLTNIFIFDAGWLKANNSEEPTDVTAGVEGYATFNANGTGPFKIAERVPDTRTSMVVNEAWWDTPAHNVTRIEFTPIASAATRVAALLSGEIDFVEGAPVQDLPRLKAADNVTVIEGNALRTIMFGFNRRPELADGRTNPFNELKLRQAVAHAIDAELIHKRVMRGASRVAGTLVAPQIPGYDAALDAPIDYDADLARSLIKEAGAEGFAFQLTCSYDLWVNEEEICSAVVSMLTRVGLQPTLDIGPRANQMPKLTKGDADMFIFGWANEPMLDSYSILVQTVHSKSGTAGVFNWGNWSYPEWDTLIDKAAVELDRDTRLGYQTEVLKGARDEMLFVPLHQQPMAWAVSSKVEYVLQQADNKPRHWLTRIK</sequence>
<evidence type="ECO:0000256" key="3">
    <source>
        <dbReference type="ARBA" id="ARBA00022448"/>
    </source>
</evidence>
<name>A0A1N7NDP9_9RHOB</name>
<keyword evidence="8" id="KW-1185">Reference proteome</keyword>
<dbReference type="Pfam" id="PF00496">
    <property type="entry name" value="SBP_bac_5"/>
    <property type="match status" value="1"/>
</dbReference>
<evidence type="ECO:0000256" key="5">
    <source>
        <dbReference type="SAM" id="SignalP"/>
    </source>
</evidence>
<feature type="signal peptide" evidence="5">
    <location>
        <begin position="1"/>
        <end position="24"/>
    </location>
</feature>
<evidence type="ECO:0000313" key="7">
    <source>
        <dbReference type="EMBL" id="SIS96487.1"/>
    </source>
</evidence>
<dbReference type="Gene3D" id="3.90.76.10">
    <property type="entry name" value="Dipeptide-binding Protein, Domain 1"/>
    <property type="match status" value="1"/>
</dbReference>
<dbReference type="RefSeq" id="WP_083701223.1">
    <property type="nucleotide sequence ID" value="NZ_BMEH01000003.1"/>
</dbReference>
<dbReference type="EMBL" id="FTOT01000003">
    <property type="protein sequence ID" value="SIS96487.1"/>
    <property type="molecule type" value="Genomic_DNA"/>
</dbReference>
<dbReference type="InterPro" id="IPR030678">
    <property type="entry name" value="Peptide/Ni-bd"/>
</dbReference>
<dbReference type="PANTHER" id="PTHR30290:SF9">
    <property type="entry name" value="OLIGOPEPTIDE-BINDING PROTEIN APPA"/>
    <property type="match status" value="1"/>
</dbReference>
<dbReference type="InterPro" id="IPR000914">
    <property type="entry name" value="SBP_5_dom"/>
</dbReference>
<protein>
    <submittedName>
        <fullName evidence="7">Peptide/nickel transport system substrate-binding protein</fullName>
    </submittedName>
</protein>
<comment type="similarity">
    <text evidence="2">Belongs to the bacterial solute-binding protein 5 family.</text>
</comment>
<dbReference type="STRING" id="1086013.SAMN05421774_103320"/>
<dbReference type="Proteomes" id="UP000186141">
    <property type="component" value="Unassembled WGS sequence"/>
</dbReference>
<dbReference type="GO" id="GO:0030288">
    <property type="term" value="C:outer membrane-bounded periplasmic space"/>
    <property type="evidence" value="ECO:0007669"/>
    <property type="project" value="UniProtKB-ARBA"/>
</dbReference>
<evidence type="ECO:0000256" key="4">
    <source>
        <dbReference type="ARBA" id="ARBA00022729"/>
    </source>
</evidence>
<comment type="subcellular location">
    <subcellularLocation>
        <location evidence="1">Periplasm</location>
    </subcellularLocation>
</comment>
<proteinExistence type="inferred from homology"/>
<dbReference type="InterPro" id="IPR039424">
    <property type="entry name" value="SBP_5"/>
</dbReference>
<evidence type="ECO:0000256" key="1">
    <source>
        <dbReference type="ARBA" id="ARBA00004418"/>
    </source>
</evidence>
<dbReference type="PIRSF" id="PIRSF002741">
    <property type="entry name" value="MppA"/>
    <property type="match status" value="1"/>
</dbReference>
<dbReference type="Gene3D" id="3.10.105.10">
    <property type="entry name" value="Dipeptide-binding Protein, Domain 3"/>
    <property type="match status" value="1"/>
</dbReference>
<reference evidence="7 8" key="1">
    <citation type="submission" date="2017-01" db="EMBL/GenBank/DDBJ databases">
        <authorList>
            <person name="Mah S.A."/>
            <person name="Swanson W.J."/>
            <person name="Moy G.W."/>
            <person name="Vacquier V.D."/>
        </authorList>
    </citation>
    <scope>NUCLEOTIDE SEQUENCE [LARGE SCALE GENOMIC DNA]</scope>
    <source>
        <strain evidence="7 8">DSM 26375</strain>
    </source>
</reference>
<dbReference type="GO" id="GO:0043190">
    <property type="term" value="C:ATP-binding cassette (ABC) transporter complex"/>
    <property type="evidence" value="ECO:0007669"/>
    <property type="project" value="InterPro"/>
</dbReference>
<gene>
    <name evidence="7" type="ORF">SAMN05421774_103320</name>
</gene>
<organism evidence="7 8">
    <name type="scientific">Gemmobacter megaterium</name>
    <dbReference type="NCBI Taxonomy" id="1086013"/>
    <lineage>
        <taxon>Bacteria</taxon>
        <taxon>Pseudomonadati</taxon>
        <taxon>Pseudomonadota</taxon>
        <taxon>Alphaproteobacteria</taxon>
        <taxon>Rhodobacterales</taxon>
        <taxon>Paracoccaceae</taxon>
        <taxon>Gemmobacter</taxon>
    </lineage>
</organism>
<keyword evidence="3" id="KW-0813">Transport</keyword>
<evidence type="ECO:0000259" key="6">
    <source>
        <dbReference type="Pfam" id="PF00496"/>
    </source>
</evidence>
<feature type="chain" id="PRO_5013043309" evidence="5">
    <location>
        <begin position="25"/>
        <end position="521"/>
    </location>
</feature>
<evidence type="ECO:0000313" key="8">
    <source>
        <dbReference type="Proteomes" id="UP000186141"/>
    </source>
</evidence>
<accession>A0A1N7NDP9</accession>
<evidence type="ECO:0000256" key="2">
    <source>
        <dbReference type="ARBA" id="ARBA00005695"/>
    </source>
</evidence>
<dbReference type="GO" id="GO:0015833">
    <property type="term" value="P:peptide transport"/>
    <property type="evidence" value="ECO:0007669"/>
    <property type="project" value="TreeGrafter"/>
</dbReference>
<keyword evidence="4 5" id="KW-0732">Signal</keyword>
<dbReference type="SUPFAM" id="SSF53850">
    <property type="entry name" value="Periplasmic binding protein-like II"/>
    <property type="match status" value="1"/>
</dbReference>
<dbReference type="AlphaFoldDB" id="A0A1N7NDP9"/>
<dbReference type="CDD" id="cd08498">
    <property type="entry name" value="PBP2_NikA_DppA_OppA_like_2"/>
    <property type="match status" value="1"/>
</dbReference>
<dbReference type="Gene3D" id="3.40.190.10">
    <property type="entry name" value="Periplasmic binding protein-like II"/>
    <property type="match status" value="1"/>
</dbReference>
<dbReference type="PANTHER" id="PTHR30290">
    <property type="entry name" value="PERIPLASMIC BINDING COMPONENT OF ABC TRANSPORTER"/>
    <property type="match status" value="1"/>
</dbReference>
<feature type="domain" description="Solute-binding protein family 5" evidence="6">
    <location>
        <begin position="67"/>
        <end position="436"/>
    </location>
</feature>